<gene>
    <name evidence="3" type="ORF">IV454_31750</name>
</gene>
<dbReference type="InterPro" id="IPR006059">
    <property type="entry name" value="SBP"/>
</dbReference>
<proteinExistence type="predicted"/>
<accession>A0AA49A821</accession>
<dbReference type="EMBL" id="CP065053">
    <property type="protein sequence ID" value="QPI49924.1"/>
    <property type="molecule type" value="Genomic_DNA"/>
</dbReference>
<evidence type="ECO:0000256" key="2">
    <source>
        <dbReference type="SAM" id="SignalP"/>
    </source>
</evidence>
<organism evidence="3 4">
    <name type="scientific">Massilia antarctica</name>
    <dbReference type="NCBI Taxonomy" id="2765360"/>
    <lineage>
        <taxon>Bacteria</taxon>
        <taxon>Pseudomonadati</taxon>
        <taxon>Pseudomonadota</taxon>
        <taxon>Betaproteobacteria</taxon>
        <taxon>Burkholderiales</taxon>
        <taxon>Oxalobacteraceae</taxon>
        <taxon>Telluria group</taxon>
        <taxon>Massilia</taxon>
    </lineage>
</organism>
<evidence type="ECO:0000256" key="1">
    <source>
        <dbReference type="ARBA" id="ARBA00022729"/>
    </source>
</evidence>
<evidence type="ECO:0000313" key="3">
    <source>
        <dbReference type="EMBL" id="QPI49924.1"/>
    </source>
</evidence>
<feature type="chain" id="PRO_5045389221" evidence="2">
    <location>
        <begin position="31"/>
        <end position="371"/>
    </location>
</feature>
<dbReference type="Gene3D" id="3.40.190.10">
    <property type="entry name" value="Periplasmic binding protein-like II"/>
    <property type="match status" value="2"/>
</dbReference>
<keyword evidence="1 2" id="KW-0732">Signal</keyword>
<feature type="signal peptide" evidence="2">
    <location>
        <begin position="1"/>
        <end position="30"/>
    </location>
</feature>
<dbReference type="RefSeq" id="WP_206089537.1">
    <property type="nucleotide sequence ID" value="NZ_CP065053.1"/>
</dbReference>
<protein>
    <submittedName>
        <fullName evidence="3">ABC transporter substrate-binding protein</fullName>
    </submittedName>
</protein>
<dbReference type="SUPFAM" id="SSF53850">
    <property type="entry name" value="Periplasmic binding protein-like II"/>
    <property type="match status" value="1"/>
</dbReference>
<evidence type="ECO:0000313" key="4">
    <source>
        <dbReference type="Proteomes" id="UP000662888"/>
    </source>
</evidence>
<dbReference type="PANTHER" id="PTHR30006:SF25">
    <property type="entry name" value="PHOSPHOGLYCERATE TRANSPORT REGULATORY PROTEIN PGTC"/>
    <property type="match status" value="1"/>
</dbReference>
<dbReference type="Pfam" id="PF01547">
    <property type="entry name" value="SBP_bac_1"/>
    <property type="match status" value="1"/>
</dbReference>
<name>A0AA49A821_9BURK</name>
<dbReference type="Proteomes" id="UP000662888">
    <property type="component" value="Chromosome"/>
</dbReference>
<keyword evidence="4" id="KW-1185">Reference proteome</keyword>
<dbReference type="PANTHER" id="PTHR30006">
    <property type="entry name" value="THIAMINE-BINDING PERIPLASMIC PROTEIN-RELATED"/>
    <property type="match status" value="1"/>
</dbReference>
<sequence>MNIKRSLIGAAITATFAATLAATLAGSAFAQVPAGYPADYQKIIDGAKKEAKLVIYSATDSKAAQPLIKDFNTLYPGVTVEYNDMNSTEVYNRFISEAAAGGNTADVLWSSAMDLQMRLASDGHALKYKSPEAAKLPAWAMWNDSAYGTTFEPAAIVYNKRLLSTSEIPRTHSAFATLIKTEKFRDKVTTYDIEKSGVGFMFMTQDARENPQFLELENAFGVAKVRVQSSTGTMLERISSGENLIGYNVLGSYALVRAKTDPSLGVVLPADYTLILSRVQFINKSAKNPNAAKLWMDYLLSVRGQTVIANDSKLFAIRSDVKGETTSAELIKIIGEKNVKPVPVHPIVLQFLGPAKRMAFLKQWKETAGKK</sequence>
<reference evidence="3 4" key="1">
    <citation type="submission" date="2020-11" db="EMBL/GenBank/DDBJ databases">
        <authorList>
            <person name="Sun Q."/>
        </authorList>
    </citation>
    <scope>NUCLEOTIDE SEQUENCE [LARGE SCALE GENOMIC DNA]</scope>
    <source>
        <strain evidence="3 4">P8398</strain>
    </source>
</reference>